<comment type="caution">
    <text evidence="1">The sequence shown here is derived from an EMBL/GenBank/DDBJ whole genome shotgun (WGS) entry which is preliminary data.</text>
</comment>
<organism evidence="1 2">
    <name type="scientific">Neisseria elongata subsp. nitroreducens</name>
    <dbReference type="NCBI Taxonomy" id="90367"/>
    <lineage>
        <taxon>Bacteria</taxon>
        <taxon>Pseudomonadati</taxon>
        <taxon>Pseudomonadota</taxon>
        <taxon>Betaproteobacteria</taxon>
        <taxon>Neisseriales</taxon>
        <taxon>Neisseriaceae</taxon>
        <taxon>Neisseria</taxon>
    </lineage>
</organism>
<proteinExistence type="predicted"/>
<evidence type="ECO:0000313" key="2">
    <source>
        <dbReference type="Proteomes" id="UP000708805"/>
    </source>
</evidence>
<dbReference type="AlphaFoldDB" id="A0A9X0ZY74"/>
<evidence type="ECO:0000313" key="1">
    <source>
        <dbReference type="EMBL" id="MBS9341690.1"/>
    </source>
</evidence>
<accession>A0A9X0ZY74</accession>
<dbReference type="Proteomes" id="UP000708805">
    <property type="component" value="Unassembled WGS sequence"/>
</dbReference>
<dbReference type="EMBL" id="JAGJWT010000020">
    <property type="protein sequence ID" value="MBS9341690.1"/>
    <property type="molecule type" value="Genomic_DNA"/>
</dbReference>
<reference evidence="1" key="1">
    <citation type="submission" date="2021-04" db="EMBL/GenBank/DDBJ databases">
        <title>Genomic characterization of endocarditis-associated Neisseria elongata subsp. nitroreducens.</title>
        <authorList>
            <person name="Schorner M."/>
            <person name="Passarelli-Araujo H."/>
            <person name="Scheffer M."/>
            <person name="Barazzetti F."/>
            <person name="Martins J."/>
            <person name="Machado H."/>
            <person name="Palmeiro J."/>
            <person name="Bazzo M."/>
        </authorList>
    </citation>
    <scope>NUCLEOTIDE SEQUENCE</scope>
    <source>
        <strain evidence="1">Nel_M001</strain>
    </source>
</reference>
<gene>
    <name evidence="1" type="ORF">J8641_12980</name>
</gene>
<dbReference type="RefSeq" id="WP_214038613.1">
    <property type="nucleotide sequence ID" value="NZ_JAGJWT010000020.1"/>
</dbReference>
<sequence length="50" mass="5456">MRNPPALFIIHSANRIPADAALCRRAGWQPVPFPLIHIRPESNVLAGLSA</sequence>
<protein>
    <submittedName>
        <fullName evidence="1">Uncharacterized protein</fullName>
    </submittedName>
</protein>
<name>A0A9X0ZY74_NEIEL</name>